<dbReference type="OrthoDB" id="420651at2"/>
<organism evidence="2 3">
    <name type="scientific">Viridibacillus arvi</name>
    <dbReference type="NCBI Taxonomy" id="263475"/>
    <lineage>
        <taxon>Bacteria</taxon>
        <taxon>Bacillati</taxon>
        <taxon>Bacillota</taxon>
        <taxon>Bacilli</taxon>
        <taxon>Bacillales</taxon>
        <taxon>Caryophanaceae</taxon>
        <taxon>Viridibacillus</taxon>
    </lineage>
</organism>
<evidence type="ECO:0000259" key="1">
    <source>
        <dbReference type="SMART" id="SM00849"/>
    </source>
</evidence>
<dbReference type="SMART" id="SM00849">
    <property type="entry name" value="Lactamase_B"/>
    <property type="match status" value="1"/>
</dbReference>
<sequence>MLEKITDRIYYMKNSDETDRPVLGLVIGDDFCLIVDAGNSPKHANEFKIEIDKMGLPPVKFLVLTHHHWDHTFGLNEWDSISIANSKTSNYLNMYRGIKYDDKSLELAKSKGIFNDFSIKCLKAEITDRENFLPENVNLSFDGEMKIDLGGVICEIHQIVSPHTDDSTILYIPEEKTLFLGDCIYGRTIQGNNHFDANLLFPMIQIIEEYDAEYYVCSHESVCSREEIVSYWEQLNLSYAIAKRCSSLEEGVVAYKKQFDIEPSNDMVFFMKSFGLR</sequence>
<dbReference type="InterPro" id="IPR050855">
    <property type="entry name" value="NDM-1-like"/>
</dbReference>
<evidence type="ECO:0000313" key="2">
    <source>
        <dbReference type="EMBL" id="KOO51789.1"/>
    </source>
</evidence>
<name>A0A0M0LL70_9BACL</name>
<dbReference type="Proteomes" id="UP000036867">
    <property type="component" value="Unassembled WGS sequence"/>
</dbReference>
<evidence type="ECO:0000313" key="3">
    <source>
        <dbReference type="Proteomes" id="UP000036867"/>
    </source>
</evidence>
<dbReference type="PANTHER" id="PTHR42951:SF4">
    <property type="entry name" value="ACYL-COENZYME A THIOESTERASE MBLAC2"/>
    <property type="match status" value="1"/>
</dbReference>
<protein>
    <recommendedName>
        <fullName evidence="1">Metallo-beta-lactamase domain-containing protein</fullName>
    </recommendedName>
</protein>
<dbReference type="STRING" id="263475.AMD00_04940"/>
<accession>A0A0M0LL70</accession>
<dbReference type="InterPro" id="IPR036866">
    <property type="entry name" value="RibonucZ/Hydroxyglut_hydro"/>
</dbReference>
<dbReference type="Gene3D" id="3.60.15.10">
    <property type="entry name" value="Ribonuclease Z/Hydroxyacylglutathione hydrolase-like"/>
    <property type="match status" value="1"/>
</dbReference>
<gene>
    <name evidence="2" type="ORF">AMD00_04940</name>
</gene>
<dbReference type="AlphaFoldDB" id="A0A0M0LL70"/>
<keyword evidence="3" id="KW-1185">Reference proteome</keyword>
<proteinExistence type="predicted"/>
<dbReference type="RefSeq" id="WP_053415953.1">
    <property type="nucleotide sequence ID" value="NZ_LILB01000001.1"/>
</dbReference>
<dbReference type="Pfam" id="PF00753">
    <property type="entry name" value="Lactamase_B"/>
    <property type="match status" value="1"/>
</dbReference>
<dbReference type="EMBL" id="LILB01000001">
    <property type="protein sequence ID" value="KOO51789.1"/>
    <property type="molecule type" value="Genomic_DNA"/>
</dbReference>
<dbReference type="SUPFAM" id="SSF56281">
    <property type="entry name" value="Metallo-hydrolase/oxidoreductase"/>
    <property type="match status" value="1"/>
</dbReference>
<dbReference type="InterPro" id="IPR001279">
    <property type="entry name" value="Metallo-B-lactamas"/>
</dbReference>
<comment type="caution">
    <text evidence="2">The sequence shown here is derived from an EMBL/GenBank/DDBJ whole genome shotgun (WGS) entry which is preliminary data.</text>
</comment>
<dbReference type="PANTHER" id="PTHR42951">
    <property type="entry name" value="METALLO-BETA-LACTAMASE DOMAIN-CONTAINING"/>
    <property type="match status" value="1"/>
</dbReference>
<dbReference type="GeneID" id="301135449"/>
<feature type="domain" description="Metallo-beta-lactamase" evidence="1">
    <location>
        <begin position="21"/>
        <end position="219"/>
    </location>
</feature>
<reference evidence="3" key="1">
    <citation type="submission" date="2015-08" db="EMBL/GenBank/DDBJ databases">
        <title>Fjat-10028 dsm 16317.</title>
        <authorList>
            <person name="Liu B."/>
            <person name="Wang J."/>
            <person name="Zhu Y."/>
            <person name="Liu G."/>
            <person name="Chen Q."/>
            <person name="Chen Z."/>
            <person name="Lan J."/>
            <person name="Che J."/>
            <person name="Ge C."/>
            <person name="Shi H."/>
            <person name="Pan Z."/>
            <person name="Liu X."/>
        </authorList>
    </citation>
    <scope>NUCLEOTIDE SEQUENCE [LARGE SCALE GENOMIC DNA]</scope>
    <source>
        <strain evidence="3">DSM 16317</strain>
    </source>
</reference>